<dbReference type="Pfam" id="PF00583">
    <property type="entry name" value="Acetyltransf_1"/>
    <property type="match status" value="1"/>
</dbReference>
<feature type="domain" description="N-acetyltransferase" evidence="1">
    <location>
        <begin position="1"/>
        <end position="156"/>
    </location>
</feature>
<evidence type="ECO:0000259" key="1">
    <source>
        <dbReference type="PROSITE" id="PS51186"/>
    </source>
</evidence>
<dbReference type="Proteomes" id="UP000092403">
    <property type="component" value="Unassembled WGS sequence"/>
</dbReference>
<accession>A0A150IYX8</accession>
<evidence type="ECO:0000313" key="3">
    <source>
        <dbReference type="EMBL" id="KYC47900.1"/>
    </source>
</evidence>
<keyword evidence="4" id="KW-0808">Transferase</keyword>
<dbReference type="InterPro" id="IPR000182">
    <property type="entry name" value="GNAT_dom"/>
</dbReference>
<dbReference type="Proteomes" id="UP000092401">
    <property type="component" value="Unassembled WGS sequence"/>
</dbReference>
<gene>
    <name evidence="2" type="ORF">APG10_00612</name>
    <name evidence="3" type="ORF">APG11_00778</name>
    <name evidence="4" type="ORF">APG12_01069</name>
</gene>
<accession>A0A150ILR2</accession>
<comment type="caution">
    <text evidence="4">The sequence shown here is derived from an EMBL/GenBank/DDBJ whole genome shotgun (WGS) entry which is preliminary data.</text>
</comment>
<evidence type="ECO:0000313" key="4">
    <source>
        <dbReference type="EMBL" id="KYC50075.1"/>
    </source>
</evidence>
<dbReference type="InterPro" id="IPR016181">
    <property type="entry name" value="Acyl_CoA_acyltransferase"/>
</dbReference>
<evidence type="ECO:0000313" key="2">
    <source>
        <dbReference type="EMBL" id="KYC45715.1"/>
    </source>
</evidence>
<reference evidence="5 6" key="1">
    <citation type="journal article" date="2016" name="ISME J.">
        <title>Chasing the elusive Euryarchaeota class WSA2: genomes reveal a uniquely fastidious methyl-reducing methanogen.</title>
        <authorList>
            <person name="Nobu M.K."/>
            <person name="Narihiro T."/>
            <person name="Kuroda K."/>
            <person name="Mei R."/>
            <person name="Liu W.T."/>
        </authorList>
    </citation>
    <scope>NUCLEOTIDE SEQUENCE [LARGE SCALE GENOMIC DNA]</scope>
    <source>
        <strain evidence="2">B03fssc0709_Meth_Bin005</strain>
        <strain evidence="3">B15fssc0709_Meth_Bin003</strain>
        <strain evidence="4">BMIXfssc0709_Meth_Bin006</strain>
    </source>
</reference>
<sequence>MIIRNCTVEDVDKVRRFVNECKPLDLHTPFTYWALFNYFPNLCFLMEEEENVIGFISGLRSSIENNMVYLWQIGVSKDQRGKNYASVLIDHFIKGVISIECDKIQVSIAPQNQSSNNTFFKYAKIHSYNFGKIGEVKYHDKLTDKKEYEILYQIDL</sequence>
<dbReference type="EMBL" id="LNGF01000014">
    <property type="protein sequence ID" value="KYC47900.1"/>
    <property type="molecule type" value="Genomic_DNA"/>
</dbReference>
<evidence type="ECO:0000313" key="7">
    <source>
        <dbReference type="Proteomes" id="UP000092403"/>
    </source>
</evidence>
<dbReference type="CDD" id="cd04301">
    <property type="entry name" value="NAT_SF"/>
    <property type="match status" value="1"/>
</dbReference>
<dbReference type="SUPFAM" id="SSF55729">
    <property type="entry name" value="Acyl-CoA N-acyltransferases (Nat)"/>
    <property type="match status" value="1"/>
</dbReference>
<dbReference type="GO" id="GO:0016747">
    <property type="term" value="F:acyltransferase activity, transferring groups other than amino-acyl groups"/>
    <property type="evidence" value="ECO:0007669"/>
    <property type="project" value="InterPro"/>
</dbReference>
<dbReference type="Proteomes" id="UP000091929">
    <property type="component" value="Unassembled WGS sequence"/>
</dbReference>
<protein>
    <submittedName>
        <fullName evidence="4">Acetyltransferase (GNAT) family protein</fullName>
    </submittedName>
</protein>
<proteinExistence type="predicted"/>
<dbReference type="PROSITE" id="PS51186">
    <property type="entry name" value="GNAT"/>
    <property type="match status" value="1"/>
</dbReference>
<evidence type="ECO:0000313" key="6">
    <source>
        <dbReference type="Proteomes" id="UP000092401"/>
    </source>
</evidence>
<accession>A0A150ISF5</accession>
<organism evidence="4 7">
    <name type="scientific">Candidatus Methanofastidiosum methylothiophilum</name>
    <dbReference type="NCBI Taxonomy" id="1705564"/>
    <lineage>
        <taxon>Archaea</taxon>
        <taxon>Methanobacteriati</taxon>
        <taxon>Methanobacteriota</taxon>
        <taxon>Stenosarchaea group</taxon>
        <taxon>Candidatus Methanofastidiosia</taxon>
        <taxon>Candidatus Methanofastidiosales</taxon>
        <taxon>Candidatus Methanofastidiosaceae</taxon>
        <taxon>Candidatus Methanofastidiosum</taxon>
    </lineage>
</organism>
<dbReference type="EMBL" id="LNGE01000012">
    <property type="protein sequence ID" value="KYC45715.1"/>
    <property type="molecule type" value="Genomic_DNA"/>
</dbReference>
<dbReference type="AlphaFoldDB" id="A0A150IYX8"/>
<dbReference type="Gene3D" id="3.40.630.30">
    <property type="match status" value="1"/>
</dbReference>
<evidence type="ECO:0000313" key="5">
    <source>
        <dbReference type="Proteomes" id="UP000091929"/>
    </source>
</evidence>
<name>A0A150IYX8_9EURY</name>
<dbReference type="EMBL" id="LNJC01000020">
    <property type="protein sequence ID" value="KYC50075.1"/>
    <property type="molecule type" value="Genomic_DNA"/>
</dbReference>